<evidence type="ECO:0000313" key="2">
    <source>
        <dbReference type="Proteomes" id="UP001055879"/>
    </source>
</evidence>
<gene>
    <name evidence="1" type="ORF">L6452_26263</name>
</gene>
<name>A0ACB9ADQ1_ARCLA</name>
<accession>A0ACB9ADQ1</accession>
<comment type="caution">
    <text evidence="1">The sequence shown here is derived from an EMBL/GenBank/DDBJ whole genome shotgun (WGS) entry which is preliminary data.</text>
</comment>
<protein>
    <submittedName>
        <fullName evidence="1">Uncharacterized protein</fullName>
    </submittedName>
</protein>
<reference evidence="1 2" key="2">
    <citation type="journal article" date="2022" name="Mol. Ecol. Resour.">
        <title>The genomes of chicory, endive, great burdock and yacon provide insights into Asteraceae paleo-polyploidization history and plant inulin production.</title>
        <authorList>
            <person name="Fan W."/>
            <person name="Wang S."/>
            <person name="Wang H."/>
            <person name="Wang A."/>
            <person name="Jiang F."/>
            <person name="Liu H."/>
            <person name="Zhao H."/>
            <person name="Xu D."/>
            <person name="Zhang Y."/>
        </authorList>
    </citation>
    <scope>NUCLEOTIDE SEQUENCE [LARGE SCALE GENOMIC DNA]</scope>
    <source>
        <strain evidence="2">cv. Niubang</strain>
    </source>
</reference>
<organism evidence="1 2">
    <name type="scientific">Arctium lappa</name>
    <name type="common">Greater burdock</name>
    <name type="synonym">Lappa major</name>
    <dbReference type="NCBI Taxonomy" id="4217"/>
    <lineage>
        <taxon>Eukaryota</taxon>
        <taxon>Viridiplantae</taxon>
        <taxon>Streptophyta</taxon>
        <taxon>Embryophyta</taxon>
        <taxon>Tracheophyta</taxon>
        <taxon>Spermatophyta</taxon>
        <taxon>Magnoliopsida</taxon>
        <taxon>eudicotyledons</taxon>
        <taxon>Gunneridae</taxon>
        <taxon>Pentapetalae</taxon>
        <taxon>asterids</taxon>
        <taxon>campanulids</taxon>
        <taxon>Asterales</taxon>
        <taxon>Asteraceae</taxon>
        <taxon>Carduoideae</taxon>
        <taxon>Cardueae</taxon>
        <taxon>Arctiinae</taxon>
        <taxon>Arctium</taxon>
    </lineage>
</organism>
<evidence type="ECO:0000313" key="1">
    <source>
        <dbReference type="EMBL" id="KAI3707636.1"/>
    </source>
</evidence>
<proteinExistence type="predicted"/>
<sequence length="214" mass="24120">MDTEAELHDVQLRNDGSNAATESVDETTAEGVVGDGDDNSDFDSSDNHDDQFRVILTRIDRHKFTFINPFHCDPPDHRPELHSHQRLTCPATFQSSQPQHLPPPTPESRVQSSSEPNQVIDMEIISSDEENDTPVDVNPMVENPEGGDKGMPDASKTGRSTLELIDLESEYDAMIEREGTERALTTIQAEVDELFQFYDDEFQHSTILFNKVFK</sequence>
<dbReference type="Proteomes" id="UP001055879">
    <property type="component" value="Linkage Group LG08"/>
</dbReference>
<dbReference type="EMBL" id="CM042054">
    <property type="protein sequence ID" value="KAI3707636.1"/>
    <property type="molecule type" value="Genomic_DNA"/>
</dbReference>
<keyword evidence="2" id="KW-1185">Reference proteome</keyword>
<reference evidence="2" key="1">
    <citation type="journal article" date="2022" name="Mol. Ecol. Resour.">
        <title>The genomes of chicory, endive, great burdock and yacon provide insights into Asteraceae palaeo-polyploidization history and plant inulin production.</title>
        <authorList>
            <person name="Fan W."/>
            <person name="Wang S."/>
            <person name="Wang H."/>
            <person name="Wang A."/>
            <person name="Jiang F."/>
            <person name="Liu H."/>
            <person name="Zhao H."/>
            <person name="Xu D."/>
            <person name="Zhang Y."/>
        </authorList>
    </citation>
    <scope>NUCLEOTIDE SEQUENCE [LARGE SCALE GENOMIC DNA]</scope>
    <source>
        <strain evidence="2">cv. Niubang</strain>
    </source>
</reference>